<evidence type="ECO:0000313" key="3">
    <source>
        <dbReference type="EMBL" id="VGM40095.1"/>
    </source>
</evidence>
<dbReference type="AntiFam" id="ANF00006">
    <property type="entry name" value="Translation of CRISPR region"/>
</dbReference>
<reference evidence="3" key="1">
    <citation type="submission" date="2019-03" db="EMBL/GenBank/DDBJ databases">
        <authorList>
            <consortium name="Pathogen Informatics"/>
        </authorList>
    </citation>
    <scope>NUCLEOTIDE SEQUENCE</scope>
    <source>
        <strain evidence="3">5012STDY7626360</strain>
        <strain evidence="2">5012STDY7626446</strain>
    </source>
</reference>
<dbReference type="AlphaFoldDB" id="A0A486UQG3"/>
<sequence length="267" mass="29193">MQQSEEARMAGLSPLARVTLAHLTDDNARLRFIPAGVGNTARWLPTTGQPSVYPRWRGEHVLIAVVTVGICGLSPLARGTLLPVCSVGGRGRFIPAGAGNTTSESTGKRSSPVYPRWRGEHAQASINSRAMSGLSPLARGTREPKIFALWDCRFIPAGAGNTDFDVEKIRTSAVYPRWRGEHITRITRGFRTCGLSPLARGTHLFPHPVIYLQRFIPAGAGNTWRGRREILTTAVYPRWRGEHQERDTPKASAIGLSPLAQGTLNDQ</sequence>
<protein>
    <submittedName>
        <fullName evidence="3">Domain of uncharacterized function (DUF2825)</fullName>
    </submittedName>
</protein>
<dbReference type="EMBL" id="CAAHDG010000005">
    <property type="protein sequence ID" value="VGM40095.1"/>
    <property type="molecule type" value="Genomic_DNA"/>
</dbReference>
<name>A0A486UQG3_KLEPN</name>
<dbReference type="AntiFam" id="ANF00057">
    <property type="entry name" value="Translation of E. coli type CRISPR repeat"/>
</dbReference>
<evidence type="ECO:0000313" key="2">
    <source>
        <dbReference type="EMBL" id="VGL70972.1"/>
    </source>
</evidence>
<organism evidence="3">
    <name type="scientific">Klebsiella pneumoniae</name>
    <dbReference type="NCBI Taxonomy" id="573"/>
    <lineage>
        <taxon>Bacteria</taxon>
        <taxon>Pseudomonadati</taxon>
        <taxon>Pseudomonadota</taxon>
        <taxon>Gammaproteobacteria</taxon>
        <taxon>Enterobacterales</taxon>
        <taxon>Enterobacteriaceae</taxon>
        <taxon>Klebsiella/Raoultella group</taxon>
        <taxon>Klebsiella</taxon>
        <taxon>Klebsiella pneumoniae complex</taxon>
    </lineage>
</organism>
<dbReference type="EMBL" id="CAAHCS010000003">
    <property type="protein sequence ID" value="VGL70972.1"/>
    <property type="molecule type" value="Genomic_DNA"/>
</dbReference>
<accession>A0A486UQG3</accession>
<feature type="region of interest" description="Disordered" evidence="1">
    <location>
        <begin position="241"/>
        <end position="267"/>
    </location>
</feature>
<proteinExistence type="predicted"/>
<gene>
    <name evidence="3" type="ORF">SAMEA4873561_01940</name>
    <name evidence="2" type="ORF">SAMEA4873648_02825</name>
</gene>
<evidence type="ECO:0000256" key="1">
    <source>
        <dbReference type="SAM" id="MobiDB-lite"/>
    </source>
</evidence>